<reference evidence="2 4" key="1">
    <citation type="submission" date="2012-11" db="EMBL/GenBank/DDBJ databases">
        <title>Whole genome sequence of Acetobacter cibinongensis 4H-1.</title>
        <authorList>
            <person name="Azuma Y."/>
            <person name="Higashiura N."/>
            <person name="Hirakawa H."/>
            <person name="Matsushita K."/>
        </authorList>
    </citation>
    <scope>NUCLEOTIDE SEQUENCE [LARGE SCALE GENOMIC DNA]</scope>
    <source>
        <strain evidence="2 4">4H-1</strain>
    </source>
</reference>
<dbReference type="Pfam" id="PF05838">
    <property type="entry name" value="Glyco_hydro_108"/>
    <property type="match status" value="1"/>
</dbReference>
<accession>A0A0D6N274</accession>
<accession>A0A6N3SRL9</accession>
<dbReference type="EMBL" id="BAMV01000009">
    <property type="protein sequence ID" value="GAN60107.1"/>
    <property type="molecule type" value="Genomic_DNA"/>
</dbReference>
<dbReference type="InterPro" id="IPR008565">
    <property type="entry name" value="TtsA-like_GH18_dom"/>
</dbReference>
<dbReference type="Proteomes" id="UP000321891">
    <property type="component" value="Unassembled WGS sequence"/>
</dbReference>
<dbReference type="EMBL" id="BJVU01000020">
    <property type="protein sequence ID" value="GEL60051.1"/>
    <property type="molecule type" value="Genomic_DNA"/>
</dbReference>
<name>A0A0D6N274_9PROT</name>
<dbReference type="RefSeq" id="WP_048838191.1">
    <property type="nucleotide sequence ID" value="NZ_BAMV01000009.1"/>
</dbReference>
<gene>
    <name evidence="2" type="ORF">Abci_009_012</name>
    <name evidence="3" type="ORF">ACI01nite_26530</name>
</gene>
<organism evidence="2 4">
    <name type="scientific">Acetobacter cibinongensis</name>
    <dbReference type="NCBI Taxonomy" id="146475"/>
    <lineage>
        <taxon>Bacteria</taxon>
        <taxon>Pseudomonadati</taxon>
        <taxon>Pseudomonadota</taxon>
        <taxon>Alphaproteobacteria</taxon>
        <taxon>Acetobacterales</taxon>
        <taxon>Acetobacteraceae</taxon>
        <taxon>Acetobacter</taxon>
    </lineage>
</organism>
<reference evidence="3 5" key="2">
    <citation type="submission" date="2019-07" db="EMBL/GenBank/DDBJ databases">
        <title>Whole genome shotgun sequence of Acetobacter cibinongensis NBRC 16605.</title>
        <authorList>
            <person name="Hosoyama A."/>
            <person name="Uohara A."/>
            <person name="Ohji S."/>
            <person name="Ichikawa N."/>
        </authorList>
    </citation>
    <scope>NUCLEOTIDE SEQUENCE [LARGE SCALE GENOMIC DNA]</scope>
    <source>
        <strain evidence="3 5">NBRC 16605</strain>
    </source>
</reference>
<dbReference type="STRING" id="1231339.Abci_009_012"/>
<evidence type="ECO:0000313" key="5">
    <source>
        <dbReference type="Proteomes" id="UP000321891"/>
    </source>
</evidence>
<proteinExistence type="predicted"/>
<keyword evidence="5" id="KW-1185">Reference proteome</keyword>
<dbReference type="InterPro" id="IPR023346">
    <property type="entry name" value="Lysozyme-like_dom_sf"/>
</dbReference>
<dbReference type="Gene3D" id="1.20.141.10">
    <property type="entry name" value="Chitosanase, subunit A, domain 1"/>
    <property type="match status" value="2"/>
</dbReference>
<sequence>MQSNFEKSAQFTASREGLYQCNRADPGNWTGGQVGHGALVGTMRGISAPVMVRWLHDPDMVTVRVMQSITQETFSAIARTLYWRAINGDELPAGVDLMLFDFAFNSGVARAAKQLQRVLEMDAKQIDGDIDEATLEAVFNMSQGKVLETLSDKYRRKVQADLGVTVDGDIGPETINALFEQKCRWRVLIYALATQQEAAYRSFRAFPQFGRGWLGRLDARVQAALQLAYP</sequence>
<dbReference type="SUPFAM" id="SSF53955">
    <property type="entry name" value="Lysozyme-like"/>
    <property type="match status" value="2"/>
</dbReference>
<evidence type="ECO:0000259" key="1">
    <source>
        <dbReference type="Pfam" id="PF05838"/>
    </source>
</evidence>
<evidence type="ECO:0000313" key="4">
    <source>
        <dbReference type="Proteomes" id="UP000032671"/>
    </source>
</evidence>
<evidence type="ECO:0000313" key="3">
    <source>
        <dbReference type="EMBL" id="GEL60051.1"/>
    </source>
</evidence>
<comment type="caution">
    <text evidence="2">The sequence shown here is derived from an EMBL/GenBank/DDBJ whole genome shotgun (WGS) entry which is preliminary data.</text>
</comment>
<dbReference type="Proteomes" id="UP000032671">
    <property type="component" value="Unassembled WGS sequence"/>
</dbReference>
<protein>
    <recommendedName>
        <fullName evidence="1">TtsA-like Glycoside hydrolase family 108 domain-containing protein</fullName>
    </recommendedName>
</protein>
<dbReference type="AlphaFoldDB" id="A0A0D6N274"/>
<evidence type="ECO:0000313" key="2">
    <source>
        <dbReference type="EMBL" id="GAN60107.1"/>
    </source>
</evidence>
<feature type="domain" description="TtsA-like Glycoside hydrolase family 108" evidence="1">
    <location>
        <begin position="10"/>
        <end position="107"/>
    </location>
</feature>